<evidence type="ECO:0008006" key="3">
    <source>
        <dbReference type="Google" id="ProtNLM"/>
    </source>
</evidence>
<dbReference type="Pfam" id="PF26325">
    <property type="entry name" value="YhjD"/>
    <property type="match status" value="1"/>
</dbReference>
<gene>
    <name evidence="1" type="ORF">ABW02_14905</name>
</gene>
<sequence length="121" mass="14846">MTRIPEIERDVMEKAIYLPMLLTILNRDLQVIKISNLKLKQPYIDLLENAMKVVQSELRKTKSYMYKHTMKIQEVNRDEAFTMFLFIYNGYEEYHNYFNPRLRNKVQELLEHYLYKRFTIS</sequence>
<name>A0A0J1II66_NIACI</name>
<reference evidence="1 2" key="1">
    <citation type="submission" date="2015-05" db="EMBL/GenBank/DDBJ databases">
        <title>Whole genome sequence and identification of bacterial endophytes from Costus igneus.</title>
        <authorList>
            <person name="Lee Y.P."/>
            <person name="Gan H.M."/>
            <person name="Eng W."/>
            <person name="Wheatley M.S."/>
            <person name="Caraballo A."/>
            <person name="Polter S."/>
            <person name="Savka M.A."/>
            <person name="Hudson A.O."/>
        </authorList>
    </citation>
    <scope>NUCLEOTIDE SEQUENCE [LARGE SCALE GENOMIC DNA]</scope>
    <source>
        <strain evidence="1 2">RIT379</strain>
    </source>
</reference>
<dbReference type="AlphaFoldDB" id="A0A0J1II66"/>
<dbReference type="Proteomes" id="UP000036045">
    <property type="component" value="Unassembled WGS sequence"/>
</dbReference>
<evidence type="ECO:0000313" key="2">
    <source>
        <dbReference type="Proteomes" id="UP000036045"/>
    </source>
</evidence>
<dbReference type="EMBL" id="LDPH01000014">
    <property type="protein sequence ID" value="KLV25663.1"/>
    <property type="molecule type" value="Genomic_DNA"/>
</dbReference>
<protein>
    <recommendedName>
        <fullName evidence="3">YhjD</fullName>
    </recommendedName>
</protein>
<dbReference type="PATRIC" id="fig|1397.4.peg.1155"/>
<evidence type="ECO:0000313" key="1">
    <source>
        <dbReference type="EMBL" id="KLV25663.1"/>
    </source>
</evidence>
<dbReference type="InterPro" id="IPR058600">
    <property type="entry name" value="YhjD-like"/>
</dbReference>
<organism evidence="1 2">
    <name type="scientific">Niallia circulans</name>
    <name type="common">Bacillus circulans</name>
    <dbReference type="NCBI Taxonomy" id="1397"/>
    <lineage>
        <taxon>Bacteria</taxon>
        <taxon>Bacillati</taxon>
        <taxon>Bacillota</taxon>
        <taxon>Bacilli</taxon>
        <taxon>Bacillales</taxon>
        <taxon>Bacillaceae</taxon>
        <taxon>Niallia</taxon>
    </lineage>
</organism>
<dbReference type="RefSeq" id="WP_047943085.1">
    <property type="nucleotide sequence ID" value="NZ_JABRVN010000153.1"/>
</dbReference>
<keyword evidence="2" id="KW-1185">Reference proteome</keyword>
<accession>A0A0J1II66</accession>
<dbReference type="OrthoDB" id="2988956at2"/>
<comment type="caution">
    <text evidence="1">The sequence shown here is derived from an EMBL/GenBank/DDBJ whole genome shotgun (WGS) entry which is preliminary data.</text>
</comment>
<proteinExistence type="predicted"/>